<feature type="domain" description="HTH arsR-type" evidence="5">
    <location>
        <begin position="25"/>
        <end position="107"/>
    </location>
</feature>
<evidence type="ECO:0000259" key="5">
    <source>
        <dbReference type="SMART" id="SM00418"/>
    </source>
</evidence>
<evidence type="ECO:0000313" key="6">
    <source>
        <dbReference type="EMBL" id="TKT03688.1"/>
    </source>
</evidence>
<dbReference type="OrthoDB" id="7945987at2"/>
<dbReference type="Pfam" id="PF12840">
    <property type="entry name" value="HTH_20"/>
    <property type="match status" value="1"/>
</dbReference>
<evidence type="ECO:0000256" key="3">
    <source>
        <dbReference type="ARBA" id="ARBA00023163"/>
    </source>
</evidence>
<gene>
    <name evidence="6" type="ORF">E4U91_28950</name>
</gene>
<dbReference type="InterPro" id="IPR051081">
    <property type="entry name" value="HTH_MetalResp_TranReg"/>
</dbReference>
<dbReference type="AlphaFoldDB" id="A0A4U5WNA4"/>
<dbReference type="SUPFAM" id="SSF46785">
    <property type="entry name" value="Winged helix' DNA-binding domain"/>
    <property type="match status" value="1"/>
</dbReference>
<dbReference type="GO" id="GO:0003700">
    <property type="term" value="F:DNA-binding transcription factor activity"/>
    <property type="evidence" value="ECO:0007669"/>
    <property type="project" value="InterPro"/>
</dbReference>
<proteinExistence type="predicted"/>
<keyword evidence="7" id="KW-1185">Reference proteome</keyword>
<dbReference type="Proteomes" id="UP000305929">
    <property type="component" value="Unassembled WGS sequence"/>
</dbReference>
<dbReference type="SMART" id="SM00418">
    <property type="entry name" value="HTH_ARSR"/>
    <property type="match status" value="1"/>
</dbReference>
<keyword evidence="2" id="KW-0238">DNA-binding</keyword>
<evidence type="ECO:0000313" key="7">
    <source>
        <dbReference type="Proteomes" id="UP000305929"/>
    </source>
</evidence>
<keyword evidence="3" id="KW-0804">Transcription</keyword>
<evidence type="ECO:0000256" key="2">
    <source>
        <dbReference type="ARBA" id="ARBA00023125"/>
    </source>
</evidence>
<dbReference type="InterPro" id="IPR036390">
    <property type="entry name" value="WH_DNA-bd_sf"/>
</dbReference>
<dbReference type="Gene3D" id="1.10.10.10">
    <property type="entry name" value="Winged helix-like DNA-binding domain superfamily/Winged helix DNA-binding domain"/>
    <property type="match status" value="1"/>
</dbReference>
<dbReference type="CDD" id="cd00090">
    <property type="entry name" value="HTH_ARSR"/>
    <property type="match status" value="1"/>
</dbReference>
<organism evidence="6 7">
    <name type="scientific">Streptomyces lasalocidi</name>
    <name type="common">Streptomyces lasaliensis</name>
    <dbReference type="NCBI Taxonomy" id="324833"/>
    <lineage>
        <taxon>Bacteria</taxon>
        <taxon>Bacillati</taxon>
        <taxon>Actinomycetota</taxon>
        <taxon>Actinomycetes</taxon>
        <taxon>Kitasatosporales</taxon>
        <taxon>Streptomycetaceae</taxon>
        <taxon>Streptomyces</taxon>
    </lineage>
</organism>
<keyword evidence="1" id="KW-0805">Transcription regulation</keyword>
<accession>A0A4U5WNA4</accession>
<protein>
    <submittedName>
        <fullName evidence="6">ArsR family transcriptional regulator</fullName>
    </submittedName>
</protein>
<reference evidence="6 7" key="1">
    <citation type="submission" date="2019-04" db="EMBL/GenBank/DDBJ databases">
        <title>Streptomyces lasaliensis sp. nov., an Actinomycete isolated from soil which produces the polyether antibiotic lasalocid.</title>
        <authorList>
            <person name="Erwin G."/>
            <person name="Haber C."/>
        </authorList>
    </citation>
    <scope>NUCLEOTIDE SEQUENCE [LARGE SCALE GENOMIC DNA]</scope>
    <source>
        <strain evidence="6 7">X-537</strain>
    </source>
</reference>
<name>A0A4U5WNA4_STRLS</name>
<dbReference type="InterPro" id="IPR036388">
    <property type="entry name" value="WH-like_DNA-bd_sf"/>
</dbReference>
<dbReference type="InterPro" id="IPR001845">
    <property type="entry name" value="HTH_ArsR_DNA-bd_dom"/>
</dbReference>
<comment type="caution">
    <text evidence="6">The sequence shown here is derived from an EMBL/GenBank/DDBJ whole genome shotgun (WGS) entry which is preliminary data.</text>
</comment>
<dbReference type="PANTHER" id="PTHR33154:SF15">
    <property type="entry name" value="REGULATORY PROTEIN ARSR"/>
    <property type="match status" value="1"/>
</dbReference>
<dbReference type="PANTHER" id="PTHR33154">
    <property type="entry name" value="TRANSCRIPTIONAL REGULATOR, ARSR FAMILY"/>
    <property type="match status" value="1"/>
</dbReference>
<evidence type="ECO:0000256" key="4">
    <source>
        <dbReference type="SAM" id="MobiDB-lite"/>
    </source>
</evidence>
<feature type="compositionally biased region" description="Polar residues" evidence="4">
    <location>
        <begin position="1"/>
        <end position="18"/>
    </location>
</feature>
<dbReference type="GO" id="GO:0003677">
    <property type="term" value="F:DNA binding"/>
    <property type="evidence" value="ECO:0007669"/>
    <property type="project" value="UniProtKB-KW"/>
</dbReference>
<feature type="region of interest" description="Disordered" evidence="4">
    <location>
        <begin position="1"/>
        <end position="23"/>
    </location>
</feature>
<evidence type="ECO:0000256" key="1">
    <source>
        <dbReference type="ARBA" id="ARBA00023015"/>
    </source>
</evidence>
<dbReference type="EMBL" id="SZNQ01000001">
    <property type="protein sequence ID" value="TKT03688.1"/>
    <property type="molecule type" value="Genomic_DNA"/>
</dbReference>
<dbReference type="InterPro" id="IPR011991">
    <property type="entry name" value="ArsR-like_HTH"/>
</dbReference>
<sequence length="208" mass="23511">MRKKSCASSLGDVTTTPPSDGLQPRALRALAHPVRIRLLSELRSDGPATASALAEVTGDAVSLISYHLRQLSKHGFIEEAPELAKDARERWWRVREQMTSWSSANFLATEEGRAADTAVKQEILQLHHERLSGFLNQQQTWTDEWVDAAATDDYMLNLDPAGLHQLHDELATVIRRFQERRPARPASSERVQVLLYAFPVTRRHDQQP</sequence>